<dbReference type="PIRSF" id="PIRSF006625">
    <property type="entry name" value="KduI"/>
    <property type="match status" value="1"/>
</dbReference>
<comment type="caution">
    <text evidence="8">The sequence shown here is derived from an EMBL/GenBank/DDBJ whole genome shotgun (WGS) entry which is preliminary data.</text>
</comment>
<dbReference type="PANTHER" id="PTHR38461">
    <property type="entry name" value="4-DEOXY-L-THREO-5-HEXOSULOSE-URONATE KETOL-ISOMERASE"/>
    <property type="match status" value="1"/>
</dbReference>
<evidence type="ECO:0000256" key="5">
    <source>
        <dbReference type="ARBA" id="ARBA00022723"/>
    </source>
</evidence>
<evidence type="ECO:0000256" key="4">
    <source>
        <dbReference type="ARBA" id="ARBA00012547"/>
    </source>
</evidence>
<evidence type="ECO:0000256" key="7">
    <source>
        <dbReference type="ARBA" id="ARBA00023235"/>
    </source>
</evidence>
<dbReference type="InterPro" id="IPR011051">
    <property type="entry name" value="RmlC_Cupin_sf"/>
</dbReference>
<comment type="catalytic activity">
    <reaction evidence="1">
        <text>5-dehydro-4-deoxy-D-glucuronate = 3-deoxy-D-glycero-2,5-hexodiulosonate</text>
        <dbReference type="Rhea" id="RHEA:23896"/>
        <dbReference type="ChEBI" id="CHEBI:17117"/>
        <dbReference type="ChEBI" id="CHEBI:29071"/>
        <dbReference type="EC" id="5.3.1.17"/>
    </reaction>
</comment>
<dbReference type="InterPro" id="IPR027449">
    <property type="entry name" value="KduI_N"/>
</dbReference>
<accession>A0A5J4R984</accession>
<dbReference type="Gene3D" id="2.60.120.10">
    <property type="entry name" value="Jelly Rolls"/>
    <property type="match status" value="1"/>
</dbReference>
<dbReference type="GO" id="GO:0045490">
    <property type="term" value="P:pectin catabolic process"/>
    <property type="evidence" value="ECO:0007669"/>
    <property type="project" value="InterPro"/>
</dbReference>
<dbReference type="EC" id="5.3.1.17" evidence="4"/>
<dbReference type="NCBIfam" id="NF002091">
    <property type="entry name" value="PRK00924.1"/>
    <property type="match status" value="1"/>
</dbReference>
<evidence type="ECO:0000256" key="1">
    <source>
        <dbReference type="ARBA" id="ARBA00000552"/>
    </source>
</evidence>
<dbReference type="Gene3D" id="2.60.120.520">
    <property type="entry name" value="pectin degrading enzyme 5-keto 4- deoxyuronate isomerase, domain 1"/>
    <property type="match status" value="1"/>
</dbReference>
<comment type="cofactor">
    <cofactor evidence="2">
        <name>Zn(2+)</name>
        <dbReference type="ChEBI" id="CHEBI:29105"/>
    </cofactor>
</comment>
<dbReference type="EMBL" id="SNRY01001584">
    <property type="protein sequence ID" value="KAA6329864.1"/>
    <property type="molecule type" value="Genomic_DNA"/>
</dbReference>
<evidence type="ECO:0000256" key="3">
    <source>
        <dbReference type="ARBA" id="ARBA00008086"/>
    </source>
</evidence>
<protein>
    <recommendedName>
        <fullName evidence="4">5-dehydro-4-deoxy-D-glucuronate isomerase</fullName>
        <ecNumber evidence="4">5.3.1.17</ecNumber>
    </recommendedName>
</protein>
<dbReference type="GO" id="GO:0019698">
    <property type="term" value="P:D-galacturonate catabolic process"/>
    <property type="evidence" value="ECO:0007669"/>
    <property type="project" value="TreeGrafter"/>
</dbReference>
<keyword evidence="6" id="KW-0862">Zinc</keyword>
<name>A0A5J4R984_9ZZZZ</name>
<comment type="similarity">
    <text evidence="3">Belongs to the KduI family.</text>
</comment>
<dbReference type="GO" id="GO:0046872">
    <property type="term" value="F:metal ion binding"/>
    <property type="evidence" value="ECO:0007669"/>
    <property type="project" value="UniProtKB-KW"/>
</dbReference>
<dbReference type="InterPro" id="IPR007045">
    <property type="entry name" value="KduI"/>
</dbReference>
<dbReference type="Pfam" id="PF04962">
    <property type="entry name" value="KduI"/>
    <property type="match status" value="1"/>
</dbReference>
<keyword evidence="7 8" id="KW-0413">Isomerase</keyword>
<dbReference type="SUPFAM" id="SSF51182">
    <property type="entry name" value="RmlC-like cupins"/>
    <property type="match status" value="1"/>
</dbReference>
<evidence type="ECO:0000256" key="6">
    <source>
        <dbReference type="ARBA" id="ARBA00022833"/>
    </source>
</evidence>
<dbReference type="GO" id="GO:0042840">
    <property type="term" value="P:D-glucuronate catabolic process"/>
    <property type="evidence" value="ECO:0007669"/>
    <property type="project" value="TreeGrafter"/>
</dbReference>
<dbReference type="HAMAP" id="MF_00687">
    <property type="entry name" value="KduI"/>
    <property type="match status" value="1"/>
</dbReference>
<organism evidence="8">
    <name type="scientific">termite gut metagenome</name>
    <dbReference type="NCBI Taxonomy" id="433724"/>
    <lineage>
        <taxon>unclassified sequences</taxon>
        <taxon>metagenomes</taxon>
        <taxon>organismal metagenomes</taxon>
    </lineage>
</organism>
<evidence type="ECO:0000256" key="2">
    <source>
        <dbReference type="ARBA" id="ARBA00001947"/>
    </source>
</evidence>
<reference evidence="8" key="1">
    <citation type="submission" date="2019-03" db="EMBL/GenBank/DDBJ databases">
        <title>Single cell metagenomics reveals metabolic interactions within the superorganism composed of flagellate Streblomastix strix and complex community of Bacteroidetes bacteria on its surface.</title>
        <authorList>
            <person name="Treitli S.C."/>
            <person name="Kolisko M."/>
            <person name="Husnik F."/>
            <person name="Keeling P."/>
            <person name="Hampl V."/>
        </authorList>
    </citation>
    <scope>NUCLEOTIDE SEQUENCE</scope>
    <source>
        <strain evidence="8">STM</strain>
    </source>
</reference>
<evidence type="ECO:0000313" key="8">
    <source>
        <dbReference type="EMBL" id="KAA6329864.1"/>
    </source>
</evidence>
<dbReference type="PANTHER" id="PTHR38461:SF1">
    <property type="entry name" value="4-DEOXY-L-THREO-5-HEXOSULOSE-URONATE KETOL-ISOMERASE"/>
    <property type="match status" value="1"/>
</dbReference>
<sequence>MKTNYEVRYAAHPNDAKSYDTQRIRKDFLIEKLFSANEVNMVYSMYDRMVVGGAMPAGEVLNLETIDPLKAPYFLTRRETGIYNVGGIGTVKAGDAVFTLDYKEALYLGSGDRTVTFESADATNPAKFYFNSVTAHKNYPDRKVTKADAIVAELGALETSNRRNVNKMLVNQVLPTCQLQMGMTELAPGSVWNTMPAHIHSRRMEAYFYFEVPKDQAVCHFMGEVQETRHIWMKGDQAVLSPEWSIHSAAATCNYTFIWGMGGENFDYGDQDFSLITDLR</sequence>
<keyword evidence="5" id="KW-0479">Metal-binding</keyword>
<dbReference type="CDD" id="cd20294">
    <property type="entry name" value="cupin_KduI_N"/>
    <property type="match status" value="1"/>
</dbReference>
<dbReference type="InterPro" id="IPR014710">
    <property type="entry name" value="RmlC-like_jellyroll"/>
</dbReference>
<dbReference type="InterPro" id="IPR021120">
    <property type="entry name" value="KduI/IolB_isomerase"/>
</dbReference>
<dbReference type="GO" id="GO:0008697">
    <property type="term" value="F:4-deoxy-L-threo-5-hexosulose-uronate ketol-isomerase activity"/>
    <property type="evidence" value="ECO:0007669"/>
    <property type="project" value="UniProtKB-EC"/>
</dbReference>
<dbReference type="AlphaFoldDB" id="A0A5J4R984"/>
<gene>
    <name evidence="8" type="ORF">EZS27_021368</name>
</gene>
<proteinExistence type="inferred from homology"/>
<dbReference type="CDD" id="cd20491">
    <property type="entry name" value="cupin_KduI_C"/>
    <property type="match status" value="1"/>
</dbReference>